<feature type="region of interest" description="Disordered" evidence="1">
    <location>
        <begin position="1"/>
        <end position="29"/>
    </location>
</feature>
<gene>
    <name evidence="2" type="ORF">PV328_004151</name>
</gene>
<keyword evidence="3" id="KW-1185">Reference proteome</keyword>
<feature type="region of interest" description="Disordered" evidence="1">
    <location>
        <begin position="46"/>
        <end position="65"/>
    </location>
</feature>
<name>A0AA39FA55_9HYME</name>
<evidence type="ECO:0000313" key="2">
    <source>
        <dbReference type="EMBL" id="KAK0165649.1"/>
    </source>
</evidence>
<reference evidence="2" key="2">
    <citation type="submission" date="2023-03" db="EMBL/GenBank/DDBJ databases">
        <authorList>
            <person name="Inwood S.N."/>
            <person name="Skelly J.G."/>
            <person name="Guhlin J."/>
            <person name="Harrop T.W.R."/>
            <person name="Goldson S.G."/>
            <person name="Dearden P.K."/>
        </authorList>
    </citation>
    <scope>NUCLEOTIDE SEQUENCE</scope>
    <source>
        <strain evidence="2">Irish</strain>
        <tissue evidence="2">Whole body</tissue>
    </source>
</reference>
<evidence type="ECO:0000313" key="3">
    <source>
        <dbReference type="Proteomes" id="UP001168990"/>
    </source>
</evidence>
<organism evidence="2 3">
    <name type="scientific">Microctonus aethiopoides</name>
    <dbReference type="NCBI Taxonomy" id="144406"/>
    <lineage>
        <taxon>Eukaryota</taxon>
        <taxon>Metazoa</taxon>
        <taxon>Ecdysozoa</taxon>
        <taxon>Arthropoda</taxon>
        <taxon>Hexapoda</taxon>
        <taxon>Insecta</taxon>
        <taxon>Pterygota</taxon>
        <taxon>Neoptera</taxon>
        <taxon>Endopterygota</taxon>
        <taxon>Hymenoptera</taxon>
        <taxon>Apocrita</taxon>
        <taxon>Ichneumonoidea</taxon>
        <taxon>Braconidae</taxon>
        <taxon>Euphorinae</taxon>
        <taxon>Microctonus</taxon>
    </lineage>
</organism>
<dbReference type="EMBL" id="JAQQBS010001422">
    <property type="protein sequence ID" value="KAK0165649.1"/>
    <property type="molecule type" value="Genomic_DNA"/>
</dbReference>
<evidence type="ECO:0000256" key="1">
    <source>
        <dbReference type="SAM" id="MobiDB-lite"/>
    </source>
</evidence>
<feature type="compositionally biased region" description="Polar residues" evidence="1">
    <location>
        <begin position="1"/>
        <end position="11"/>
    </location>
</feature>
<accession>A0AA39FA55</accession>
<comment type="caution">
    <text evidence="2">The sequence shown here is derived from an EMBL/GenBank/DDBJ whole genome shotgun (WGS) entry which is preliminary data.</text>
</comment>
<protein>
    <submittedName>
        <fullName evidence="2">Uncharacterized protein</fullName>
    </submittedName>
</protein>
<dbReference type="AlphaFoldDB" id="A0AA39FA55"/>
<reference evidence="2" key="1">
    <citation type="journal article" date="2023" name="bioRxiv">
        <title>Scaffold-level genome assemblies of two parasitoid biocontrol wasps reveal the parthenogenesis mechanism and an associated novel virus.</title>
        <authorList>
            <person name="Inwood S."/>
            <person name="Skelly J."/>
            <person name="Guhlin J."/>
            <person name="Harrop T."/>
            <person name="Goldson S."/>
            <person name="Dearden P."/>
        </authorList>
    </citation>
    <scope>NUCLEOTIDE SEQUENCE</scope>
    <source>
        <strain evidence="2">Irish</strain>
        <tissue evidence="2">Whole body</tissue>
    </source>
</reference>
<proteinExistence type="predicted"/>
<feature type="compositionally biased region" description="Low complexity" evidence="1">
    <location>
        <begin position="48"/>
        <end position="59"/>
    </location>
</feature>
<sequence length="116" mass="12913">MSLDNGSSAHDSVSCGGKSFNEHSTQFNENISNENVDDVSVEDHVINDEGCNNNNDRNGQIVEPEDKFDYHEPVHEGAPISFNQSMLLMLNLSLKRSLTDIYVSDIFSIIKSHCLP</sequence>
<dbReference type="Proteomes" id="UP001168990">
    <property type="component" value="Unassembled WGS sequence"/>
</dbReference>